<dbReference type="Gene3D" id="1.20.1440.60">
    <property type="entry name" value="23S rRNA-intervening sequence"/>
    <property type="match status" value="1"/>
</dbReference>
<dbReference type="PANTHER" id="PTHR38471:SF2">
    <property type="entry name" value="FOUR HELIX BUNDLE PROTEIN"/>
    <property type="match status" value="1"/>
</dbReference>
<dbReference type="Proteomes" id="UP000176855">
    <property type="component" value="Unassembled WGS sequence"/>
</dbReference>
<dbReference type="SUPFAM" id="SSF158446">
    <property type="entry name" value="IVS-encoded protein-like"/>
    <property type="match status" value="1"/>
</dbReference>
<gene>
    <name evidence="1" type="ORF">A2730_00625</name>
</gene>
<dbReference type="InterPro" id="IPR036583">
    <property type="entry name" value="23S_rRNA_IVS_sf"/>
</dbReference>
<reference evidence="1 2" key="1">
    <citation type="journal article" date="2016" name="Nat. Commun.">
        <title>Thousands of microbial genomes shed light on interconnected biogeochemical processes in an aquifer system.</title>
        <authorList>
            <person name="Anantharaman K."/>
            <person name="Brown C.T."/>
            <person name="Hug L.A."/>
            <person name="Sharon I."/>
            <person name="Castelle C.J."/>
            <person name="Probst A.J."/>
            <person name="Thomas B.C."/>
            <person name="Singh A."/>
            <person name="Wilkins M.J."/>
            <person name="Karaoz U."/>
            <person name="Brodie E.L."/>
            <person name="Williams K.H."/>
            <person name="Hubbard S.S."/>
            <person name="Banfield J.F."/>
        </authorList>
    </citation>
    <scope>NUCLEOTIDE SEQUENCE [LARGE SCALE GENOMIC DNA]</scope>
</reference>
<protein>
    <recommendedName>
        <fullName evidence="3">Four helix bundle protein</fullName>
    </recommendedName>
</protein>
<comment type="caution">
    <text evidence="1">The sequence shown here is derived from an EMBL/GenBank/DDBJ whole genome shotgun (WGS) entry which is preliminary data.</text>
</comment>
<dbReference type="InterPro" id="IPR012657">
    <property type="entry name" value="23S_rRNA-intervening_sequence"/>
</dbReference>
<name>A0A1G2HNC4_9BACT</name>
<dbReference type="NCBIfam" id="TIGR02436">
    <property type="entry name" value="four helix bundle protein"/>
    <property type="match status" value="1"/>
</dbReference>
<evidence type="ECO:0000313" key="1">
    <source>
        <dbReference type="EMBL" id="OGZ63780.1"/>
    </source>
</evidence>
<organism evidence="1 2">
    <name type="scientific">Candidatus Staskawiczbacteria bacterium RIFCSPHIGHO2_01_FULL_39_25</name>
    <dbReference type="NCBI Taxonomy" id="1802202"/>
    <lineage>
        <taxon>Bacteria</taxon>
        <taxon>Candidatus Staskawicziibacteriota</taxon>
    </lineage>
</organism>
<sequence>MKKFRFRQFQIYKDSLQFQKELKDLSRKKFPKEEQFCLTSQLWRALDSIILNIAEGTDRGTDKDFAHFLNNSHTSLNEVVACLDLALNNKYISESENSTYLVKAENIANQITAFRRKLLKDPTK</sequence>
<dbReference type="CDD" id="cd16377">
    <property type="entry name" value="23S_rRNA_IVP_like"/>
    <property type="match status" value="1"/>
</dbReference>
<dbReference type="STRING" id="1802202.A2730_00625"/>
<dbReference type="EMBL" id="MHOO01000011">
    <property type="protein sequence ID" value="OGZ63780.1"/>
    <property type="molecule type" value="Genomic_DNA"/>
</dbReference>
<dbReference type="AlphaFoldDB" id="A0A1G2HNC4"/>
<dbReference type="Pfam" id="PF05635">
    <property type="entry name" value="23S_rRNA_IVP"/>
    <property type="match status" value="1"/>
</dbReference>
<accession>A0A1G2HNC4</accession>
<proteinExistence type="predicted"/>
<evidence type="ECO:0008006" key="3">
    <source>
        <dbReference type="Google" id="ProtNLM"/>
    </source>
</evidence>
<dbReference type="PANTHER" id="PTHR38471">
    <property type="entry name" value="FOUR HELIX BUNDLE PROTEIN"/>
    <property type="match status" value="1"/>
</dbReference>
<evidence type="ECO:0000313" key="2">
    <source>
        <dbReference type="Proteomes" id="UP000176855"/>
    </source>
</evidence>